<proteinExistence type="predicted"/>
<comment type="caution">
    <text evidence="2">The sequence shown here is derived from an EMBL/GenBank/DDBJ whole genome shotgun (WGS) entry which is preliminary data.</text>
</comment>
<protein>
    <submittedName>
        <fullName evidence="2">Uncharacterized protein</fullName>
    </submittedName>
</protein>
<reference evidence="2" key="1">
    <citation type="journal article" date="2020" name="New Phytol.">
        <title>Comparative genomics reveals dynamic genome evolution in host specialist ectomycorrhizal fungi.</title>
        <authorList>
            <person name="Lofgren L.A."/>
            <person name="Nguyen N.H."/>
            <person name="Vilgalys R."/>
            <person name="Ruytinx J."/>
            <person name="Liao H.L."/>
            <person name="Branco S."/>
            <person name="Kuo A."/>
            <person name="LaButti K."/>
            <person name="Lipzen A."/>
            <person name="Andreopoulos W."/>
            <person name="Pangilinan J."/>
            <person name="Riley R."/>
            <person name="Hundley H."/>
            <person name="Na H."/>
            <person name="Barry K."/>
            <person name="Grigoriev I.V."/>
            <person name="Stajich J.E."/>
            <person name="Kennedy P.G."/>
        </authorList>
    </citation>
    <scope>NUCLEOTIDE SEQUENCE</scope>
    <source>
        <strain evidence="2">DOB743</strain>
    </source>
</reference>
<accession>A0A9P6ZZ19</accession>
<organism evidence="2 3">
    <name type="scientific">Suillus placidus</name>
    <dbReference type="NCBI Taxonomy" id="48579"/>
    <lineage>
        <taxon>Eukaryota</taxon>
        <taxon>Fungi</taxon>
        <taxon>Dikarya</taxon>
        <taxon>Basidiomycota</taxon>
        <taxon>Agaricomycotina</taxon>
        <taxon>Agaricomycetes</taxon>
        <taxon>Agaricomycetidae</taxon>
        <taxon>Boletales</taxon>
        <taxon>Suillineae</taxon>
        <taxon>Suillaceae</taxon>
        <taxon>Suillus</taxon>
    </lineage>
</organism>
<feature type="region of interest" description="Disordered" evidence="1">
    <location>
        <begin position="709"/>
        <end position="741"/>
    </location>
</feature>
<dbReference type="OrthoDB" id="2653883at2759"/>
<feature type="compositionally biased region" description="Acidic residues" evidence="1">
    <location>
        <begin position="487"/>
        <end position="509"/>
    </location>
</feature>
<sequence>MSCNDHDNDCSESDSACCFFHCPPNTVSLICVLYTKLMFLPACRTTIGDKKMLNEVICLAAGLVFGIQECCWYTMGVWGYINVCTSKYGGLGIVLAAMTQDLAGSRITSPRVFWQVIEDRLFRECLKFSIDGMDSNSLECEGVSLWASALWAGLTSYHLQDFNQKQAWTWLEYSRPSLEVLEHYRIASECNFTGGINTNLAFLAKWPERACLHGQGIPAEGLLTPQQDAIIKIATEKRKTQSADLTSQIPQAIVRWYRWITNAACLARSGNSNVALDLAVTMSGGDELKGTRAPQEVEVYSQCHYETRVKDAADAAIIAVGATLRGEKLSKRKEVTRIKYASENTDVRIEIKKKHQDALEKWKQGRELAKAGFMEEVTNDTKIQAFNELGPHLDHVFRYLSHKTGGLKFSCIAGGRNPSTGEIVVIDFHLGETDTGAAFSACYPGFSDVQAAYADFLKQAIAHDENMLALGESADSDMSAKTPIDSEPSEETDREDQDQVTQDEEDKDQNDEGERNLVGDFRMEWLNDLYHIGPQEDNQTELLKDIGLDTNVQAMSRTSPSLSDEATTLSSFENFNLWTTDMEGFDNRLTVFENSFHPNLVDTSLDTSFHQPRHNSFHYASPHFDFGNFAAEQNPDYPIENFFFNASYPYGDQTSLPVEPVLSVVAPHNAPSPLASNIPTPDIPSSPVVTLLSVPPANVQCHQANNEQMNNNAVGRPTTGLTDEGQSDEAPRHTARRHVPSNRAQVLNAIGSSNARVCVTTREAKENDVLLPVTPAAKRKAKSINQSNK</sequence>
<dbReference type="AlphaFoldDB" id="A0A9P6ZZ19"/>
<dbReference type="Proteomes" id="UP000714275">
    <property type="component" value="Unassembled WGS sequence"/>
</dbReference>
<keyword evidence="3" id="KW-1185">Reference proteome</keyword>
<evidence type="ECO:0000313" key="3">
    <source>
        <dbReference type="Proteomes" id="UP000714275"/>
    </source>
</evidence>
<evidence type="ECO:0000313" key="2">
    <source>
        <dbReference type="EMBL" id="KAG1779363.1"/>
    </source>
</evidence>
<evidence type="ECO:0000256" key="1">
    <source>
        <dbReference type="SAM" id="MobiDB-lite"/>
    </source>
</evidence>
<feature type="region of interest" description="Disordered" evidence="1">
    <location>
        <begin position="472"/>
        <end position="517"/>
    </location>
</feature>
<name>A0A9P6ZZ19_9AGAM</name>
<dbReference type="EMBL" id="JABBWD010000012">
    <property type="protein sequence ID" value="KAG1779363.1"/>
    <property type="molecule type" value="Genomic_DNA"/>
</dbReference>
<gene>
    <name evidence="2" type="ORF">EV702DRAFT_1043812</name>
</gene>